<sequence>MREARDWSRKDGPVGAEVRAVSDVDDSLRQELLSCWTDVTNAGGAVGFVPPVTEDDVAPVLDRLLEGVRSQRDVLALLTVDGATAGFATLVGSSSPLRRHWATVLRVQVHPSRQGQGLGRVLMAGVHDIARSRDLEFLYLGARSGTGVDAFYRGLGYTEVGRVPGAIRVAPGDDREEILLVHRL</sequence>
<name>A0A238YIZ3_9ACTN</name>
<dbReference type="PROSITE" id="PS51186">
    <property type="entry name" value="GNAT"/>
    <property type="match status" value="1"/>
</dbReference>
<keyword evidence="3" id="KW-1185">Reference proteome</keyword>
<dbReference type="SUPFAM" id="SSF55729">
    <property type="entry name" value="Acyl-CoA N-acyltransferases (Nat)"/>
    <property type="match status" value="1"/>
</dbReference>
<evidence type="ECO:0000313" key="2">
    <source>
        <dbReference type="EMBL" id="SNR70932.1"/>
    </source>
</evidence>
<dbReference type="Gene3D" id="3.40.630.30">
    <property type="match status" value="1"/>
</dbReference>
<dbReference type="Proteomes" id="UP000198403">
    <property type="component" value="Unassembled WGS sequence"/>
</dbReference>
<dbReference type="CDD" id="cd04301">
    <property type="entry name" value="NAT_SF"/>
    <property type="match status" value="1"/>
</dbReference>
<evidence type="ECO:0000259" key="1">
    <source>
        <dbReference type="PROSITE" id="PS51186"/>
    </source>
</evidence>
<dbReference type="AlphaFoldDB" id="A0A238YIZ3"/>
<reference evidence="2 3" key="1">
    <citation type="submission" date="2017-06" db="EMBL/GenBank/DDBJ databases">
        <authorList>
            <person name="Kim H.J."/>
            <person name="Triplett B.A."/>
        </authorList>
    </citation>
    <scope>NUCLEOTIDE SEQUENCE [LARGE SCALE GENOMIC DNA]</scope>
    <source>
        <strain evidence="2 3">DSM 44272</strain>
    </source>
</reference>
<keyword evidence="2" id="KW-0808">Transferase</keyword>
<dbReference type="GO" id="GO:0016747">
    <property type="term" value="F:acyltransferase activity, transferring groups other than amino-acyl groups"/>
    <property type="evidence" value="ECO:0007669"/>
    <property type="project" value="InterPro"/>
</dbReference>
<feature type="domain" description="N-acetyltransferase" evidence="1">
    <location>
        <begin position="16"/>
        <end position="184"/>
    </location>
</feature>
<dbReference type="InterPro" id="IPR000182">
    <property type="entry name" value="GNAT_dom"/>
</dbReference>
<dbReference type="EMBL" id="FZNO01000020">
    <property type="protein sequence ID" value="SNR70932.1"/>
    <property type="molecule type" value="Genomic_DNA"/>
</dbReference>
<proteinExistence type="predicted"/>
<gene>
    <name evidence="2" type="ORF">SAMN06272737_12062</name>
</gene>
<accession>A0A238YIZ3</accession>
<dbReference type="InterPro" id="IPR016181">
    <property type="entry name" value="Acyl_CoA_acyltransferase"/>
</dbReference>
<dbReference type="Pfam" id="PF00583">
    <property type="entry name" value="Acetyltransf_1"/>
    <property type="match status" value="1"/>
</dbReference>
<evidence type="ECO:0000313" key="3">
    <source>
        <dbReference type="Proteomes" id="UP000198403"/>
    </source>
</evidence>
<organism evidence="2 3">
    <name type="scientific">Blastococcus mobilis</name>
    <dbReference type="NCBI Taxonomy" id="1938746"/>
    <lineage>
        <taxon>Bacteria</taxon>
        <taxon>Bacillati</taxon>
        <taxon>Actinomycetota</taxon>
        <taxon>Actinomycetes</taxon>
        <taxon>Geodermatophilales</taxon>
        <taxon>Geodermatophilaceae</taxon>
        <taxon>Blastococcus</taxon>
    </lineage>
</organism>
<protein>
    <submittedName>
        <fullName evidence="2">Acetyltransferase (GNAT) domain-containing protein</fullName>
    </submittedName>
</protein>